<evidence type="ECO:0000259" key="2">
    <source>
        <dbReference type="PROSITE" id="PS50137"/>
    </source>
</evidence>
<protein>
    <recommendedName>
        <fullName evidence="2">DRBM domain-containing protein</fullName>
    </recommendedName>
</protein>
<dbReference type="SUPFAM" id="SSF54768">
    <property type="entry name" value="dsRNA-binding domain-like"/>
    <property type="match status" value="1"/>
</dbReference>
<proteinExistence type="predicted"/>
<dbReference type="GO" id="GO:0003723">
    <property type="term" value="F:RNA binding"/>
    <property type="evidence" value="ECO:0007669"/>
    <property type="project" value="UniProtKB-UniRule"/>
</dbReference>
<dbReference type="SMART" id="SM00358">
    <property type="entry name" value="DSRM"/>
    <property type="match status" value="1"/>
</dbReference>
<dbReference type="AlphaFoldDB" id="A0A0W0FRS0"/>
<dbReference type="PROSITE" id="PS50137">
    <property type="entry name" value="DS_RBD"/>
    <property type="match status" value="1"/>
</dbReference>
<dbReference type="InterPro" id="IPR014720">
    <property type="entry name" value="dsRBD_dom"/>
</dbReference>
<organism evidence="3 4">
    <name type="scientific">Moniliophthora roreri</name>
    <name type="common">Frosty pod rot fungus</name>
    <name type="synonym">Monilia roreri</name>
    <dbReference type="NCBI Taxonomy" id="221103"/>
    <lineage>
        <taxon>Eukaryota</taxon>
        <taxon>Fungi</taxon>
        <taxon>Dikarya</taxon>
        <taxon>Basidiomycota</taxon>
        <taxon>Agaricomycotina</taxon>
        <taxon>Agaricomycetes</taxon>
        <taxon>Agaricomycetidae</taxon>
        <taxon>Agaricales</taxon>
        <taxon>Marasmiineae</taxon>
        <taxon>Marasmiaceae</taxon>
        <taxon>Moniliophthora</taxon>
    </lineage>
</organism>
<sequence length="72" mass="7758">MAHPRTDLNNHLQRLGRTAQWTDSVSGPKQAPTWTSTVYIDGMAYGSGQANTKGAAQDLAAQQALDTLQRTS</sequence>
<keyword evidence="1" id="KW-0694">RNA-binding</keyword>
<gene>
    <name evidence="3" type="ORF">WG66_8313</name>
</gene>
<evidence type="ECO:0000256" key="1">
    <source>
        <dbReference type="PROSITE-ProRule" id="PRU00266"/>
    </source>
</evidence>
<feature type="domain" description="DRBM" evidence="2">
    <location>
        <begin position="3"/>
        <end position="70"/>
    </location>
</feature>
<reference evidence="3 4" key="1">
    <citation type="submission" date="2015-12" db="EMBL/GenBank/DDBJ databases">
        <title>Draft genome sequence of Moniliophthora roreri, the causal agent of frosty pod rot of cacao.</title>
        <authorList>
            <person name="Aime M.C."/>
            <person name="Diaz-Valderrama J.R."/>
            <person name="Kijpornyongpan T."/>
            <person name="Phillips-Mora W."/>
        </authorList>
    </citation>
    <scope>NUCLEOTIDE SEQUENCE [LARGE SCALE GENOMIC DNA]</scope>
    <source>
        <strain evidence="3 4">MCA 2952</strain>
    </source>
</reference>
<dbReference type="EMBL" id="LATX01001708">
    <property type="protein sequence ID" value="KTB39055.1"/>
    <property type="molecule type" value="Genomic_DNA"/>
</dbReference>
<name>A0A0W0FRS0_MONRR</name>
<accession>A0A0W0FRS0</accession>
<evidence type="ECO:0000313" key="3">
    <source>
        <dbReference type="EMBL" id="KTB39055.1"/>
    </source>
</evidence>
<dbReference type="Proteomes" id="UP000054988">
    <property type="component" value="Unassembled WGS sequence"/>
</dbReference>
<evidence type="ECO:0000313" key="4">
    <source>
        <dbReference type="Proteomes" id="UP000054988"/>
    </source>
</evidence>
<dbReference type="Pfam" id="PF00035">
    <property type="entry name" value="dsrm"/>
    <property type="match status" value="1"/>
</dbReference>
<comment type="caution">
    <text evidence="3">The sequence shown here is derived from an EMBL/GenBank/DDBJ whole genome shotgun (WGS) entry which is preliminary data.</text>
</comment>
<dbReference type="Gene3D" id="3.30.160.20">
    <property type="match status" value="1"/>
</dbReference>